<dbReference type="AlphaFoldDB" id="A0A8S9PHH9"/>
<evidence type="ECO:0000313" key="1">
    <source>
        <dbReference type="EMBL" id="KAF3512447.1"/>
    </source>
</evidence>
<reference evidence="1" key="1">
    <citation type="submission" date="2019-12" db="EMBL/GenBank/DDBJ databases">
        <title>Genome sequencing and annotation of Brassica cretica.</title>
        <authorList>
            <person name="Studholme D.J."/>
            <person name="Sarris P."/>
        </authorList>
    </citation>
    <scope>NUCLEOTIDE SEQUENCE</scope>
    <source>
        <strain evidence="1">PFS-109/04</strain>
        <tissue evidence="1">Leaf</tissue>
    </source>
</reference>
<protein>
    <submittedName>
        <fullName evidence="1">Uncharacterized protein</fullName>
    </submittedName>
</protein>
<dbReference type="EMBL" id="QGKX02001521">
    <property type="protein sequence ID" value="KAF3512447.1"/>
    <property type="molecule type" value="Genomic_DNA"/>
</dbReference>
<name>A0A8S9PHH9_BRACR</name>
<gene>
    <name evidence="1" type="ORF">F2Q69_00005887</name>
</gene>
<organism evidence="1 2">
    <name type="scientific">Brassica cretica</name>
    <name type="common">Mustard</name>
    <dbReference type="NCBI Taxonomy" id="69181"/>
    <lineage>
        <taxon>Eukaryota</taxon>
        <taxon>Viridiplantae</taxon>
        <taxon>Streptophyta</taxon>
        <taxon>Embryophyta</taxon>
        <taxon>Tracheophyta</taxon>
        <taxon>Spermatophyta</taxon>
        <taxon>Magnoliopsida</taxon>
        <taxon>eudicotyledons</taxon>
        <taxon>Gunneridae</taxon>
        <taxon>Pentapetalae</taxon>
        <taxon>rosids</taxon>
        <taxon>malvids</taxon>
        <taxon>Brassicales</taxon>
        <taxon>Brassicaceae</taxon>
        <taxon>Brassiceae</taxon>
        <taxon>Brassica</taxon>
    </lineage>
</organism>
<dbReference type="Proteomes" id="UP000712600">
    <property type="component" value="Unassembled WGS sequence"/>
</dbReference>
<evidence type="ECO:0000313" key="2">
    <source>
        <dbReference type="Proteomes" id="UP000712600"/>
    </source>
</evidence>
<accession>A0A8S9PHH9</accession>
<comment type="caution">
    <text evidence="1">The sequence shown here is derived from an EMBL/GenBank/DDBJ whole genome shotgun (WGS) entry which is preliminary data.</text>
</comment>
<proteinExistence type="predicted"/>
<sequence length="77" mass="8995">MDHRTKRAVQLAEQASWIEHTIQLSPSTSWTERTVQLAERASWLERAVRLLPTRCKTMRTGTYAFHLTSTDQFLVSY</sequence>